<dbReference type="PROSITE" id="PS01010">
    <property type="entry name" value="CRISP_2"/>
    <property type="match status" value="1"/>
</dbReference>
<organism evidence="2">
    <name type="scientific">hydrothermal vent metagenome</name>
    <dbReference type="NCBI Taxonomy" id="652676"/>
    <lineage>
        <taxon>unclassified sequences</taxon>
        <taxon>metagenomes</taxon>
        <taxon>ecological metagenomes</taxon>
    </lineage>
</organism>
<reference evidence="2" key="1">
    <citation type="submission" date="2016-10" db="EMBL/GenBank/DDBJ databases">
        <authorList>
            <person name="de Groot N.N."/>
        </authorList>
    </citation>
    <scope>NUCLEOTIDE SEQUENCE</scope>
</reference>
<dbReference type="PRINTS" id="PR00837">
    <property type="entry name" value="V5TPXLIKE"/>
</dbReference>
<dbReference type="InterPro" id="IPR001283">
    <property type="entry name" value="CRISP-related"/>
</dbReference>
<proteinExistence type="predicted"/>
<sequence length="185" mass="20544">MLEFKSKITILLASLLFISCSVSSVEDELGGDNNIKTSENNLNNSTSDIDRAVSRHNEIRAEVFNGSSVVWSDTVATTAQDYANYLASTGKWEHDNSGYGENLYAASETPSYVDAINSWYEEKSDYNYQDNSCNGVCGHYTQIVWKNTTEIGCGKAVYTTGNMRGYTVIVCRYNPPGNYIGEKPY</sequence>
<protein>
    <submittedName>
        <fullName evidence="2">Pathogenesis-related protein 1C</fullName>
    </submittedName>
</protein>
<name>A0A1W1EIX6_9ZZZZ</name>
<evidence type="ECO:0000259" key="1">
    <source>
        <dbReference type="SMART" id="SM00198"/>
    </source>
</evidence>
<accession>A0A1W1EIX6</accession>
<dbReference type="InterPro" id="IPR018244">
    <property type="entry name" value="Allrgn_V5/Tpx1_CS"/>
</dbReference>
<dbReference type="SUPFAM" id="SSF55797">
    <property type="entry name" value="PR-1-like"/>
    <property type="match status" value="1"/>
</dbReference>
<dbReference type="EMBL" id="FRYL01000021">
    <property type="protein sequence ID" value="SHO80814.1"/>
    <property type="molecule type" value="Genomic_DNA"/>
</dbReference>
<dbReference type="Pfam" id="PF00188">
    <property type="entry name" value="CAP"/>
    <property type="match status" value="1"/>
</dbReference>
<feature type="domain" description="SCP" evidence="1">
    <location>
        <begin position="47"/>
        <end position="181"/>
    </location>
</feature>
<gene>
    <name evidence="2" type="ORF">MNB_SV-15-463</name>
</gene>
<dbReference type="SMART" id="SM00198">
    <property type="entry name" value="SCP"/>
    <property type="match status" value="1"/>
</dbReference>
<dbReference type="GO" id="GO:0005576">
    <property type="term" value="C:extracellular region"/>
    <property type="evidence" value="ECO:0007669"/>
    <property type="project" value="InterPro"/>
</dbReference>
<dbReference type="PANTHER" id="PTHR10334">
    <property type="entry name" value="CYSTEINE-RICH SECRETORY PROTEIN-RELATED"/>
    <property type="match status" value="1"/>
</dbReference>
<dbReference type="PROSITE" id="PS01009">
    <property type="entry name" value="CRISP_1"/>
    <property type="match status" value="1"/>
</dbReference>
<dbReference type="PROSITE" id="PS51257">
    <property type="entry name" value="PROKAR_LIPOPROTEIN"/>
    <property type="match status" value="1"/>
</dbReference>
<evidence type="ECO:0000313" key="2">
    <source>
        <dbReference type="EMBL" id="SHO80814.1"/>
    </source>
</evidence>
<dbReference type="InterPro" id="IPR014044">
    <property type="entry name" value="CAP_dom"/>
</dbReference>
<dbReference type="Gene3D" id="3.40.33.10">
    <property type="entry name" value="CAP"/>
    <property type="match status" value="1"/>
</dbReference>
<dbReference type="InterPro" id="IPR035940">
    <property type="entry name" value="CAP_sf"/>
</dbReference>
<dbReference type="AlphaFoldDB" id="A0A1W1EIX6"/>